<dbReference type="Gene3D" id="3.40.1190.20">
    <property type="match status" value="1"/>
</dbReference>
<dbReference type="GO" id="GO:0046872">
    <property type="term" value="F:metal ion binding"/>
    <property type="evidence" value="ECO:0007669"/>
    <property type="project" value="UniProtKB-KW"/>
</dbReference>
<dbReference type="EC" id="2.7.1.35" evidence="2"/>
<evidence type="ECO:0000256" key="11">
    <source>
        <dbReference type="ARBA" id="ARBA00042396"/>
    </source>
</evidence>
<dbReference type="InterPro" id="IPR029056">
    <property type="entry name" value="Ribokinase-like"/>
</dbReference>
<evidence type="ECO:0000259" key="14">
    <source>
        <dbReference type="Pfam" id="PF08543"/>
    </source>
</evidence>
<keyword evidence="8" id="KW-0460">Magnesium</keyword>
<evidence type="ECO:0000256" key="13">
    <source>
        <dbReference type="ARBA" id="ARBA00049293"/>
    </source>
</evidence>
<organism evidence="15 16">
    <name type="scientific">Latilactobacillus graminis DSM 20719</name>
    <dbReference type="NCBI Taxonomy" id="1423752"/>
    <lineage>
        <taxon>Bacteria</taxon>
        <taxon>Bacillati</taxon>
        <taxon>Bacillota</taxon>
        <taxon>Bacilli</taxon>
        <taxon>Lactobacillales</taxon>
        <taxon>Lactobacillaceae</taxon>
        <taxon>Latilactobacillus</taxon>
    </lineage>
</organism>
<accession>A0AA89I420</accession>
<evidence type="ECO:0000313" key="16">
    <source>
        <dbReference type="Proteomes" id="UP000050823"/>
    </source>
</evidence>
<sequence>MMMQNILTIAGSDTLGGGGIQADLKTFEALQTFGVSALTCVATVLPNGHLQIHDLPKDTILEQIDAILNYVPLTHVKIGLIHQPDTLHAICSRLRQHPELTIITDPVLVFKEAAVSAHQVYLDILKHELLPLSTVVTPNLVEAQQLSDTPPITTRAKMLAAATTIQTLGPQHVIIKGGQRFPGEQAVDLLKSGATTHYLEAPRLETTTIDGAGCTFSAALTAELANGKSLESAVARAKKFVYAGLKDGVHLRHGLGNVWQGAAQHAL</sequence>
<dbReference type="GO" id="GO:0005829">
    <property type="term" value="C:cytosol"/>
    <property type="evidence" value="ECO:0007669"/>
    <property type="project" value="TreeGrafter"/>
</dbReference>
<evidence type="ECO:0000313" key="15">
    <source>
        <dbReference type="EMBL" id="KRM21156.1"/>
    </source>
</evidence>
<dbReference type="AlphaFoldDB" id="A0AA89I420"/>
<evidence type="ECO:0000256" key="3">
    <source>
        <dbReference type="ARBA" id="ARBA00022679"/>
    </source>
</evidence>
<dbReference type="Pfam" id="PF08543">
    <property type="entry name" value="Phos_pyr_kin"/>
    <property type="match status" value="1"/>
</dbReference>
<dbReference type="CDD" id="cd01169">
    <property type="entry name" value="HMPP_kinase"/>
    <property type="match status" value="1"/>
</dbReference>
<dbReference type="SUPFAM" id="SSF53613">
    <property type="entry name" value="Ribokinase-like"/>
    <property type="match status" value="1"/>
</dbReference>
<evidence type="ECO:0000256" key="8">
    <source>
        <dbReference type="ARBA" id="ARBA00022842"/>
    </source>
</evidence>
<dbReference type="GO" id="GO:0008902">
    <property type="term" value="F:hydroxymethylpyrimidine kinase activity"/>
    <property type="evidence" value="ECO:0007669"/>
    <property type="project" value="TreeGrafter"/>
</dbReference>
<evidence type="ECO:0000256" key="1">
    <source>
        <dbReference type="ARBA" id="ARBA00009879"/>
    </source>
</evidence>
<evidence type="ECO:0000256" key="5">
    <source>
        <dbReference type="ARBA" id="ARBA00022741"/>
    </source>
</evidence>
<gene>
    <name evidence="15" type="ORF">FC90_GL001693</name>
</gene>
<evidence type="ECO:0000256" key="6">
    <source>
        <dbReference type="ARBA" id="ARBA00022777"/>
    </source>
</evidence>
<evidence type="ECO:0000256" key="9">
    <source>
        <dbReference type="ARBA" id="ARBA00042307"/>
    </source>
</evidence>
<dbReference type="EMBL" id="AYZB01000058">
    <property type="protein sequence ID" value="KRM21156.1"/>
    <property type="molecule type" value="Genomic_DNA"/>
</dbReference>
<dbReference type="GO" id="GO:0005524">
    <property type="term" value="F:ATP binding"/>
    <property type="evidence" value="ECO:0007669"/>
    <property type="project" value="UniProtKB-KW"/>
</dbReference>
<dbReference type="PANTHER" id="PTHR20858">
    <property type="entry name" value="PHOSPHOMETHYLPYRIMIDINE KINASE"/>
    <property type="match status" value="1"/>
</dbReference>
<reference evidence="15 16" key="1">
    <citation type="journal article" date="2015" name="Genome Announc.">
        <title>Expanding the biotechnology potential of lactobacilli through comparative genomics of 213 strains and associated genera.</title>
        <authorList>
            <person name="Sun Z."/>
            <person name="Harris H.M."/>
            <person name="McCann A."/>
            <person name="Guo C."/>
            <person name="Argimon S."/>
            <person name="Zhang W."/>
            <person name="Yang X."/>
            <person name="Jeffery I.B."/>
            <person name="Cooney J.C."/>
            <person name="Kagawa T.F."/>
            <person name="Liu W."/>
            <person name="Song Y."/>
            <person name="Salvetti E."/>
            <person name="Wrobel A."/>
            <person name="Rasinkangas P."/>
            <person name="Parkhill J."/>
            <person name="Rea M.C."/>
            <person name="O'Sullivan O."/>
            <person name="Ritari J."/>
            <person name="Douillard F.P."/>
            <person name="Paul Ross R."/>
            <person name="Yang R."/>
            <person name="Briner A.E."/>
            <person name="Felis G.E."/>
            <person name="de Vos W.M."/>
            <person name="Barrangou R."/>
            <person name="Klaenhammer T.R."/>
            <person name="Caufield P.W."/>
            <person name="Cui Y."/>
            <person name="Zhang H."/>
            <person name="O'Toole P.W."/>
        </authorList>
    </citation>
    <scope>NUCLEOTIDE SEQUENCE [LARGE SCALE GENOMIC DNA]</scope>
    <source>
        <strain evidence="15 16">DSM 20719</strain>
    </source>
</reference>
<keyword evidence="5" id="KW-0547">Nucleotide-binding</keyword>
<proteinExistence type="inferred from homology"/>
<dbReference type="Proteomes" id="UP000050823">
    <property type="component" value="Unassembled WGS sequence"/>
</dbReference>
<dbReference type="NCBIfam" id="TIGR00097">
    <property type="entry name" value="HMP-P_kinase"/>
    <property type="match status" value="1"/>
</dbReference>
<name>A0AA89I420_9LACO</name>
<evidence type="ECO:0000256" key="10">
    <source>
        <dbReference type="ARBA" id="ARBA00042348"/>
    </source>
</evidence>
<feature type="domain" description="Pyridoxamine kinase/Phosphomethylpyrimidine kinase" evidence="14">
    <location>
        <begin position="13"/>
        <end position="258"/>
    </location>
</feature>
<dbReference type="GO" id="GO:0009228">
    <property type="term" value="P:thiamine biosynthetic process"/>
    <property type="evidence" value="ECO:0007669"/>
    <property type="project" value="InterPro"/>
</dbReference>
<dbReference type="GO" id="GO:0008478">
    <property type="term" value="F:pyridoxal kinase activity"/>
    <property type="evidence" value="ECO:0007669"/>
    <property type="project" value="UniProtKB-EC"/>
</dbReference>
<keyword evidence="3" id="KW-0808">Transferase</keyword>
<dbReference type="InterPro" id="IPR013749">
    <property type="entry name" value="PM/HMP-P_kinase-1"/>
</dbReference>
<evidence type="ECO:0000256" key="4">
    <source>
        <dbReference type="ARBA" id="ARBA00022723"/>
    </source>
</evidence>
<keyword evidence="6 15" id="KW-0418">Kinase</keyword>
<comment type="caution">
    <text evidence="15">The sequence shown here is derived from an EMBL/GenBank/DDBJ whole genome shotgun (WGS) entry which is preliminary data.</text>
</comment>
<keyword evidence="4" id="KW-0479">Metal-binding</keyword>
<evidence type="ECO:0000256" key="7">
    <source>
        <dbReference type="ARBA" id="ARBA00022840"/>
    </source>
</evidence>
<keyword evidence="7" id="KW-0067">ATP-binding</keyword>
<comment type="catalytic activity">
    <reaction evidence="13">
        <text>pyridoxal + ATP = pyridoxal 5'-phosphate + ADP + H(+)</text>
        <dbReference type="Rhea" id="RHEA:10224"/>
        <dbReference type="ChEBI" id="CHEBI:15378"/>
        <dbReference type="ChEBI" id="CHEBI:17310"/>
        <dbReference type="ChEBI" id="CHEBI:30616"/>
        <dbReference type="ChEBI" id="CHEBI:456216"/>
        <dbReference type="ChEBI" id="CHEBI:597326"/>
        <dbReference type="EC" id="2.7.1.35"/>
    </reaction>
</comment>
<comment type="similarity">
    <text evidence="1">Belongs to the ThiD family.</text>
</comment>
<dbReference type="PANTHER" id="PTHR20858:SF19">
    <property type="entry name" value="PYRIDOXINE KINASE"/>
    <property type="match status" value="1"/>
</dbReference>
<evidence type="ECO:0000256" key="12">
    <source>
        <dbReference type="ARBA" id="ARBA00042531"/>
    </source>
</evidence>
<protein>
    <recommendedName>
        <fullName evidence="2">pyridoxal kinase</fullName>
        <ecNumber evidence="2">2.7.1.35</ecNumber>
    </recommendedName>
    <alternativeName>
        <fullName evidence="10">PN/PL/PM kinase</fullName>
    </alternativeName>
    <alternativeName>
        <fullName evidence="11">Pyridoxal kinase</fullName>
    </alternativeName>
    <alternativeName>
        <fullName evidence="9">Pyridoxamine kinase</fullName>
    </alternativeName>
    <alternativeName>
        <fullName evidence="12">Vitamin B6 kinase</fullName>
    </alternativeName>
</protein>
<evidence type="ECO:0000256" key="2">
    <source>
        <dbReference type="ARBA" id="ARBA00012104"/>
    </source>
</evidence>
<dbReference type="InterPro" id="IPR004399">
    <property type="entry name" value="HMP/HMP-P_kinase_dom"/>
</dbReference>
<dbReference type="GO" id="GO:0008972">
    <property type="term" value="F:phosphomethylpyrimidine kinase activity"/>
    <property type="evidence" value="ECO:0007669"/>
    <property type="project" value="InterPro"/>
</dbReference>